<evidence type="ECO:0000256" key="5">
    <source>
        <dbReference type="ARBA" id="ARBA00048772"/>
    </source>
</evidence>
<comment type="catalytic activity">
    <reaction evidence="5">
        <text>carbamoyl phosphate + L-ornithine = L-citrulline + phosphate + H(+)</text>
        <dbReference type="Rhea" id="RHEA:19513"/>
        <dbReference type="ChEBI" id="CHEBI:15378"/>
        <dbReference type="ChEBI" id="CHEBI:43474"/>
        <dbReference type="ChEBI" id="CHEBI:46911"/>
        <dbReference type="ChEBI" id="CHEBI:57743"/>
        <dbReference type="ChEBI" id="CHEBI:58228"/>
        <dbReference type="EC" id="2.1.3.3"/>
    </reaction>
</comment>
<reference evidence="10 11" key="1">
    <citation type="submission" date="2019-05" db="EMBL/GenBank/DDBJ databases">
        <title>Draft genome sequence of Actinomadura geliboluensis A8036.</title>
        <authorList>
            <person name="Saricaoglu S."/>
            <person name="Isik K."/>
        </authorList>
    </citation>
    <scope>NUCLEOTIDE SEQUENCE [LARGE SCALE GENOMIC DNA]</scope>
    <source>
        <strain evidence="10 11">A8036</strain>
    </source>
</reference>
<evidence type="ECO:0000259" key="9">
    <source>
        <dbReference type="Pfam" id="PF02729"/>
    </source>
</evidence>
<dbReference type="PANTHER" id="PTHR45753:SF2">
    <property type="entry name" value="ORNITHINE CARBAMOYLTRANSFERASE"/>
    <property type="match status" value="1"/>
</dbReference>
<dbReference type="OrthoDB" id="9802587at2"/>
<evidence type="ECO:0000256" key="7">
    <source>
        <dbReference type="SAM" id="MobiDB-lite"/>
    </source>
</evidence>
<evidence type="ECO:0000256" key="3">
    <source>
        <dbReference type="ARBA" id="ARBA00013007"/>
    </source>
</evidence>
<dbReference type="AlphaFoldDB" id="A0A5S4H9E2"/>
<evidence type="ECO:0000313" key="10">
    <source>
        <dbReference type="EMBL" id="TMR41865.1"/>
    </source>
</evidence>
<dbReference type="Gene3D" id="3.40.50.1370">
    <property type="entry name" value="Aspartate/ornithine carbamoyltransferase"/>
    <property type="match status" value="2"/>
</dbReference>
<evidence type="ECO:0000256" key="1">
    <source>
        <dbReference type="ARBA" id="ARBA00003822"/>
    </source>
</evidence>
<feature type="domain" description="Aspartate/ornithine carbamoyltransferase carbamoyl-P binding" evidence="9">
    <location>
        <begin position="88"/>
        <end position="221"/>
    </location>
</feature>
<feature type="domain" description="Aspartate/ornithine carbamoyltransferase Asp/Orn-binding" evidence="8">
    <location>
        <begin position="229"/>
        <end position="401"/>
    </location>
</feature>
<dbReference type="EMBL" id="VCKZ01000011">
    <property type="protein sequence ID" value="TMR41865.1"/>
    <property type="molecule type" value="Genomic_DNA"/>
</dbReference>
<dbReference type="InterPro" id="IPR006132">
    <property type="entry name" value="Asp/Orn_carbamoyltranf_P-bd"/>
</dbReference>
<dbReference type="InterPro" id="IPR006131">
    <property type="entry name" value="Asp_carbamoyltransf_Asp/Orn-bd"/>
</dbReference>
<proteinExistence type="inferred from homology"/>
<dbReference type="GO" id="GO:0019240">
    <property type="term" value="P:citrulline biosynthetic process"/>
    <property type="evidence" value="ECO:0007669"/>
    <property type="project" value="TreeGrafter"/>
</dbReference>
<accession>A0A5S4H9E2</accession>
<comment type="caution">
    <text evidence="10">The sequence shown here is derived from an EMBL/GenBank/DDBJ whole genome shotgun (WGS) entry which is preliminary data.</text>
</comment>
<keyword evidence="4 6" id="KW-0808">Transferase</keyword>
<evidence type="ECO:0000256" key="6">
    <source>
        <dbReference type="RuleBase" id="RU003634"/>
    </source>
</evidence>
<evidence type="ECO:0000256" key="4">
    <source>
        <dbReference type="ARBA" id="ARBA00022679"/>
    </source>
</evidence>
<dbReference type="EC" id="2.1.3.3" evidence="3"/>
<dbReference type="InterPro" id="IPR036901">
    <property type="entry name" value="Asp/Orn_carbamoylTrfase_sf"/>
</dbReference>
<keyword evidence="11" id="KW-1185">Reference proteome</keyword>
<dbReference type="GO" id="GO:0004585">
    <property type="term" value="F:ornithine carbamoyltransferase activity"/>
    <property type="evidence" value="ECO:0007669"/>
    <property type="project" value="UniProtKB-EC"/>
</dbReference>
<gene>
    <name evidence="10" type="ORF">ETD96_03360</name>
</gene>
<dbReference type="InterPro" id="IPR006130">
    <property type="entry name" value="Asp/Orn_carbamoylTrfase"/>
</dbReference>
<organism evidence="10 11">
    <name type="scientific">Actinomadura geliboluensis</name>
    <dbReference type="NCBI Taxonomy" id="882440"/>
    <lineage>
        <taxon>Bacteria</taxon>
        <taxon>Bacillati</taxon>
        <taxon>Actinomycetota</taxon>
        <taxon>Actinomycetes</taxon>
        <taxon>Streptosporangiales</taxon>
        <taxon>Thermomonosporaceae</taxon>
        <taxon>Actinomadura</taxon>
    </lineage>
</organism>
<dbReference type="SUPFAM" id="SSF53671">
    <property type="entry name" value="Aspartate/ornithine carbamoyltransferase"/>
    <property type="match status" value="1"/>
</dbReference>
<evidence type="ECO:0000313" key="11">
    <source>
        <dbReference type="Proteomes" id="UP000305238"/>
    </source>
</evidence>
<evidence type="ECO:0000256" key="2">
    <source>
        <dbReference type="ARBA" id="ARBA00007805"/>
    </source>
</evidence>
<comment type="similarity">
    <text evidence="2">Belongs to the aspartate/ornithine carbamoyltransferase superfamily. OTCase family.</text>
</comment>
<dbReference type="Pfam" id="PF00185">
    <property type="entry name" value="OTCace"/>
    <property type="match status" value="1"/>
</dbReference>
<name>A0A5S4H9E2_9ACTN</name>
<dbReference type="Proteomes" id="UP000305238">
    <property type="component" value="Unassembled WGS sequence"/>
</dbReference>
<feature type="region of interest" description="Disordered" evidence="7">
    <location>
        <begin position="1"/>
        <end position="64"/>
    </location>
</feature>
<dbReference type="PRINTS" id="PR00100">
    <property type="entry name" value="AOTCASE"/>
</dbReference>
<dbReference type="GO" id="GO:0016597">
    <property type="term" value="F:amino acid binding"/>
    <property type="evidence" value="ECO:0007669"/>
    <property type="project" value="InterPro"/>
</dbReference>
<protein>
    <recommendedName>
        <fullName evidence="3">ornithine carbamoyltransferase</fullName>
        <ecNumber evidence="3">2.1.3.3</ecNumber>
    </recommendedName>
</protein>
<dbReference type="GO" id="GO:0042450">
    <property type="term" value="P:L-arginine biosynthetic process via ornithine"/>
    <property type="evidence" value="ECO:0007669"/>
    <property type="project" value="TreeGrafter"/>
</dbReference>
<sequence>MSLADTQVLPGARRAPVHRPGSSPARSKAMQSKPGETSCAGPSEPRSGRARAPTPPGRAVGPGRLGDACEGARMTTSLNELAITGPLLTGLDLDGGRLRELLSLAARLKDGAAGEPAAEPLRGKSIALVLQRPAPRSRAAVETAAAELGAGTTVLSAASLRKPPAATARALSRDFDGIAYAGTDHDALVRLARAATVPVWNLGTDSWRPVQAVADILTMRELDGGDLAGIAFCFTGDARAPIAASLLTTGASLGMDVRIAAPVHMRPPAGVLSRVHDLARRSGARVLITTDARDAVAGAGFVHTAAWVTTDLPFHSLLARVQALVPYRVTGQLLRATGRTDARFMHGLPAVHDAESPVGRRLYRQFGLTGAEVTEAVYGSPQSVVVQQAANRVPAAKALLLSALAPAR</sequence>
<dbReference type="Pfam" id="PF02729">
    <property type="entry name" value="OTCace_N"/>
    <property type="match status" value="1"/>
</dbReference>
<comment type="function">
    <text evidence="1">Reversibly catalyzes the transfer of the carbamoyl group from carbamoyl phosphate (CP) to the N(epsilon) atom of ornithine (ORN) to produce L-citrulline.</text>
</comment>
<evidence type="ECO:0000259" key="8">
    <source>
        <dbReference type="Pfam" id="PF00185"/>
    </source>
</evidence>
<dbReference type="PANTHER" id="PTHR45753">
    <property type="entry name" value="ORNITHINE CARBAMOYLTRANSFERASE, MITOCHONDRIAL"/>
    <property type="match status" value="1"/>
</dbReference>